<dbReference type="InterPro" id="IPR017438">
    <property type="entry name" value="ATP-NAD_kinase_N"/>
</dbReference>
<dbReference type="OrthoDB" id="242257at2759"/>
<dbReference type="Gene3D" id="3.40.50.10330">
    <property type="entry name" value="Probable inorganic polyphosphate/atp-NAD kinase, domain 1"/>
    <property type="match status" value="1"/>
</dbReference>
<dbReference type="InterPro" id="IPR037607">
    <property type="entry name" value="DGK"/>
</dbReference>
<comment type="caution">
    <text evidence="12">The sequence shown here is derived from an EMBL/GenBank/DDBJ whole genome shotgun (WGS) entry which is preliminary data.</text>
</comment>
<gene>
    <name evidence="12" type="ORF">BOKJ2_LOCUS3135</name>
</gene>
<feature type="region of interest" description="Disordered" evidence="10">
    <location>
        <begin position="495"/>
        <end position="538"/>
    </location>
</feature>
<feature type="region of interest" description="Disordered" evidence="10">
    <location>
        <begin position="1"/>
        <end position="185"/>
    </location>
</feature>
<dbReference type="SMART" id="SM00046">
    <property type="entry name" value="DAGKc"/>
    <property type="match status" value="1"/>
</dbReference>
<keyword evidence="5 9" id="KW-0547">Nucleotide-binding</keyword>
<feature type="compositionally biased region" description="Polar residues" evidence="10">
    <location>
        <begin position="495"/>
        <end position="504"/>
    </location>
</feature>
<dbReference type="Pfam" id="PF23578">
    <property type="entry name" value="DGKI"/>
    <property type="match status" value="1"/>
</dbReference>
<dbReference type="SMART" id="SM00045">
    <property type="entry name" value="DAGKa"/>
    <property type="match status" value="1"/>
</dbReference>
<feature type="compositionally biased region" description="Basic residues" evidence="10">
    <location>
        <begin position="113"/>
        <end position="130"/>
    </location>
</feature>
<dbReference type="GO" id="GO:0005886">
    <property type="term" value="C:plasma membrane"/>
    <property type="evidence" value="ECO:0007669"/>
    <property type="project" value="TreeGrafter"/>
</dbReference>
<dbReference type="Gene3D" id="2.60.200.40">
    <property type="match status" value="1"/>
</dbReference>
<dbReference type="SUPFAM" id="SSF111331">
    <property type="entry name" value="NAD kinase/diacylglycerol kinase-like"/>
    <property type="match status" value="1"/>
</dbReference>
<dbReference type="InterPro" id="IPR056383">
    <property type="entry name" value="DGKI-like_dom"/>
</dbReference>
<evidence type="ECO:0000256" key="2">
    <source>
        <dbReference type="ARBA" id="ARBA00009280"/>
    </source>
</evidence>
<dbReference type="PANTHER" id="PTHR11255:SF80">
    <property type="entry name" value="EYE-SPECIFIC DIACYLGLYCEROL KINASE"/>
    <property type="match status" value="1"/>
</dbReference>
<comment type="similarity">
    <text evidence="2 9">Belongs to the eukaryotic diacylglycerol kinase family.</text>
</comment>
<dbReference type="PROSITE" id="PS50146">
    <property type="entry name" value="DAGK"/>
    <property type="match status" value="1"/>
</dbReference>
<dbReference type="Proteomes" id="UP000614601">
    <property type="component" value="Unassembled WGS sequence"/>
</dbReference>
<protein>
    <recommendedName>
        <fullName evidence="9">Diacylglycerol kinase</fullName>
        <shortName evidence="9">DAG kinase</shortName>
        <ecNumber evidence="9">2.7.1.107</ecNumber>
    </recommendedName>
</protein>
<dbReference type="GO" id="GO:0005524">
    <property type="term" value="F:ATP binding"/>
    <property type="evidence" value="ECO:0007669"/>
    <property type="project" value="UniProtKB-KW"/>
</dbReference>
<keyword evidence="6 9" id="KW-0418">Kinase</keyword>
<feature type="compositionally biased region" description="Polar residues" evidence="10">
    <location>
        <begin position="9"/>
        <end position="33"/>
    </location>
</feature>
<dbReference type="Pfam" id="PF00130">
    <property type="entry name" value="C1_1"/>
    <property type="match status" value="1"/>
</dbReference>
<name>A0A811K3R1_9BILA</name>
<dbReference type="InterPro" id="IPR002219">
    <property type="entry name" value="PKC_DAG/PE"/>
</dbReference>
<dbReference type="GO" id="GO:0007200">
    <property type="term" value="P:phospholipase C-activating G protein-coupled receptor signaling pathway"/>
    <property type="evidence" value="ECO:0007669"/>
    <property type="project" value="InterPro"/>
</dbReference>
<dbReference type="Pfam" id="PF00781">
    <property type="entry name" value="DAGK_cat"/>
    <property type="match status" value="1"/>
</dbReference>
<keyword evidence="8" id="KW-0040">ANK repeat</keyword>
<keyword evidence="3 9" id="KW-0808">Transferase</keyword>
<feature type="compositionally biased region" description="Polar residues" evidence="10">
    <location>
        <begin position="458"/>
        <end position="481"/>
    </location>
</feature>
<evidence type="ECO:0000256" key="10">
    <source>
        <dbReference type="SAM" id="MobiDB-lite"/>
    </source>
</evidence>
<organism evidence="12 13">
    <name type="scientific">Bursaphelenchus okinawaensis</name>
    <dbReference type="NCBI Taxonomy" id="465554"/>
    <lineage>
        <taxon>Eukaryota</taxon>
        <taxon>Metazoa</taxon>
        <taxon>Ecdysozoa</taxon>
        <taxon>Nematoda</taxon>
        <taxon>Chromadorea</taxon>
        <taxon>Rhabditida</taxon>
        <taxon>Tylenchina</taxon>
        <taxon>Tylenchomorpha</taxon>
        <taxon>Aphelenchoidea</taxon>
        <taxon>Aphelenchoididae</taxon>
        <taxon>Bursaphelenchus</taxon>
    </lineage>
</organism>
<feature type="compositionally biased region" description="Polar residues" evidence="10">
    <location>
        <begin position="384"/>
        <end position="396"/>
    </location>
</feature>
<dbReference type="GO" id="GO:0004143">
    <property type="term" value="F:ATP-dependent diacylglycerol kinase activity"/>
    <property type="evidence" value="ECO:0007669"/>
    <property type="project" value="UniProtKB-EC"/>
</dbReference>
<dbReference type="Proteomes" id="UP000783686">
    <property type="component" value="Unassembled WGS sequence"/>
</dbReference>
<feature type="compositionally biased region" description="Low complexity" evidence="10">
    <location>
        <begin position="397"/>
        <end position="407"/>
    </location>
</feature>
<proteinExistence type="inferred from homology"/>
<dbReference type="InterPro" id="IPR001206">
    <property type="entry name" value="Diacylglycerol_kinase_cat_dom"/>
</dbReference>
<feature type="region of interest" description="Disordered" evidence="10">
    <location>
        <begin position="426"/>
        <end position="481"/>
    </location>
</feature>
<comment type="catalytic activity">
    <reaction evidence="1 9">
        <text>a 1,2-diacyl-sn-glycerol + ATP = a 1,2-diacyl-sn-glycero-3-phosphate + ADP + H(+)</text>
        <dbReference type="Rhea" id="RHEA:10272"/>
        <dbReference type="ChEBI" id="CHEBI:15378"/>
        <dbReference type="ChEBI" id="CHEBI:17815"/>
        <dbReference type="ChEBI" id="CHEBI:30616"/>
        <dbReference type="ChEBI" id="CHEBI:58608"/>
        <dbReference type="ChEBI" id="CHEBI:456216"/>
        <dbReference type="EC" id="2.7.1.107"/>
    </reaction>
</comment>
<evidence type="ECO:0000256" key="6">
    <source>
        <dbReference type="ARBA" id="ARBA00022777"/>
    </source>
</evidence>
<keyword evidence="13" id="KW-1185">Reference proteome</keyword>
<dbReference type="CDD" id="cd20802">
    <property type="entry name" value="C1_DGK_typeIV_rpt1"/>
    <property type="match status" value="1"/>
</dbReference>
<dbReference type="EMBL" id="CAJFDH010000002">
    <property type="protein sequence ID" value="CAD5210333.1"/>
    <property type="molecule type" value="Genomic_DNA"/>
</dbReference>
<reference evidence="12" key="1">
    <citation type="submission" date="2020-09" db="EMBL/GenBank/DDBJ databases">
        <authorList>
            <person name="Kikuchi T."/>
        </authorList>
    </citation>
    <scope>NUCLEOTIDE SEQUENCE</scope>
    <source>
        <strain evidence="12">SH1</strain>
    </source>
</reference>
<evidence type="ECO:0000256" key="7">
    <source>
        <dbReference type="ARBA" id="ARBA00022840"/>
    </source>
</evidence>
<feature type="domain" description="DAGKc" evidence="11">
    <location>
        <begin position="780"/>
        <end position="917"/>
    </location>
</feature>
<evidence type="ECO:0000256" key="5">
    <source>
        <dbReference type="ARBA" id="ARBA00022741"/>
    </source>
</evidence>
<evidence type="ECO:0000313" key="13">
    <source>
        <dbReference type="Proteomes" id="UP000614601"/>
    </source>
</evidence>
<dbReference type="Pfam" id="PF00609">
    <property type="entry name" value="DAGK_acc"/>
    <property type="match status" value="1"/>
</dbReference>
<feature type="region of interest" description="Disordered" evidence="10">
    <location>
        <begin position="325"/>
        <end position="350"/>
    </location>
</feature>
<accession>A0A811K3R1</accession>
<evidence type="ECO:0000256" key="1">
    <source>
        <dbReference type="ARBA" id="ARBA00001383"/>
    </source>
</evidence>
<dbReference type="CDD" id="cd20855">
    <property type="entry name" value="C1_DGK_typeIV_rpt2"/>
    <property type="match status" value="1"/>
</dbReference>
<feature type="compositionally biased region" description="Polar residues" evidence="10">
    <location>
        <begin position="131"/>
        <end position="148"/>
    </location>
</feature>
<dbReference type="EMBL" id="CAJFCW020000002">
    <property type="protein sequence ID" value="CAG9091130.1"/>
    <property type="molecule type" value="Genomic_DNA"/>
</dbReference>
<dbReference type="PANTHER" id="PTHR11255">
    <property type="entry name" value="DIACYLGLYCEROL KINASE"/>
    <property type="match status" value="1"/>
</dbReference>
<evidence type="ECO:0000256" key="8">
    <source>
        <dbReference type="ARBA" id="ARBA00023043"/>
    </source>
</evidence>
<keyword evidence="7 9" id="KW-0067">ATP-binding</keyword>
<evidence type="ECO:0000256" key="9">
    <source>
        <dbReference type="RuleBase" id="RU361128"/>
    </source>
</evidence>
<sequence length="1329" mass="146844">MTEYKGLISPSTSIGGDNNTCSTSPANSETSIPSRKYFFPSSQPEPSTSAAPTTSTGIFGIRKKTSMQYGGTARKTSIGVIGRSCSSGTSKQGNEESPKRKKSIAATGAAAKKTMRKRFSQAKLALRKISHSSTHSSHRCGSNTSMSPISMLESPTDKRSLDSPSVSAAHDISPSNSLGAPDENTAPVHKKGFFFPKFRKLSSTTPPLPGSSLIPSIAALKKTSRPKPFMGPGTKITVSLNVQPFSHTFRRQRRWEEASDDHNDLVNFAFDSRRSSKGLPDPDRLDLENTCLHCSLGTEYRRNRLRLEIETAVKRLAKRLGNRATNWPRSDETTTTLTNSTVSVNTPQSPTYAQAEQLRRTMGTPDIVVSSISSDEENDKRNTSSEMCSSYPTSGETSSACTTASPSPLALRSKNDVFFTVDSTQPAAEDADNETDKSPISSHPPLQAMDTLKPPGFCQNSNLLSPTDASASPPRSNSVDLSTLRRDIELWSISSGDVSENGSDTGELDPATPAESVKTTRSRSHDPTQSPDHLLRRPSRIEHLSEIFRKALAKSPVVKRATALQDNEQKSVSKHRTSRYWLDDNLMAAEHIWIPSSGPGSASTSTDTECYIGEKDCEKVGEKRRCAACHIVAHTACFPLLAKMNLVCKTTFRDSALKRNPSKDIWDSLTKHHWVHRWKMEGRCQQCHKSFQQKMFREKAIIAITCSWCKLSYHNKRSCFSLTRFEEKCDRGALRDMILPPSWLLRLSHQRKRHGKATKKPARRKYRPFIVKPMDASIAGPSQPLLVFVNPKSGGNKGSKALHTLCWLLNPRQVFDITALKGPKYGLEMFRKVGTQLRILVCGGDGTVGWVLSTLDQLNWAAYPPMALMPLGTGNDLSRCMGWGGMFSDEPLAELLNAVIHETSVTYLDRWKLDVTPNNNQNVSDTSSHDDPALSDAVTSSLPLTVMNNYFSIGADAHVALQFHHSRSANPSMLNSRFKNRIAYGGLGTIDLFKRTWKDLSEFITIECDGVDITHKIREFKFHCVLFHNISYYAGGTIPWGSDSNEEWLKPSSCDGKIEVLGFTTATLAALQMGGKGERIAQCSKVRVVTLKPIPMQVDGEPCLLAPSIIRMNFHSKVPMLKRDKKVVCTPAVSRKAVRNSRSGLDSAATSTSVFMHVPVIVVGRHDYDMYRDSIDRLKDTGFEIGVISLEAETELNSARGTIQKLLGEHPMLPYEPGPDWRFLDYVTNSEEGTFRISRHQEHNHTISDVCNLDECIILLDDAFPSMTARSSAIGHDLVFTPSNVFRVTVPTTISYDPGKPVVPNALSQRRISETLRIVLSSDAQETHL</sequence>
<feature type="compositionally biased region" description="Low complexity" evidence="10">
    <location>
        <begin position="40"/>
        <end position="56"/>
    </location>
</feature>
<feature type="region of interest" description="Disordered" evidence="10">
    <location>
        <begin position="371"/>
        <end position="407"/>
    </location>
</feature>
<dbReference type="EC" id="2.7.1.107" evidence="9"/>
<dbReference type="FunFam" id="2.60.200.40:FF:000002">
    <property type="entry name" value="Diacylglycerol kinase"/>
    <property type="match status" value="1"/>
</dbReference>
<dbReference type="InterPro" id="IPR000756">
    <property type="entry name" value="Diacylglycerol_kin_accessory"/>
</dbReference>
<evidence type="ECO:0000256" key="3">
    <source>
        <dbReference type="ARBA" id="ARBA00022679"/>
    </source>
</evidence>
<feature type="compositionally biased region" description="Low complexity" evidence="10">
    <location>
        <begin position="333"/>
        <end position="346"/>
    </location>
</feature>
<evidence type="ECO:0000256" key="4">
    <source>
        <dbReference type="ARBA" id="ARBA00022737"/>
    </source>
</evidence>
<evidence type="ECO:0000313" key="12">
    <source>
        <dbReference type="EMBL" id="CAD5210333.1"/>
    </source>
</evidence>
<evidence type="ECO:0000259" key="11">
    <source>
        <dbReference type="PROSITE" id="PS50146"/>
    </source>
</evidence>
<dbReference type="InterPro" id="IPR016064">
    <property type="entry name" value="NAD/diacylglycerol_kinase_sf"/>
</dbReference>
<keyword evidence="4" id="KW-0677">Repeat</keyword>